<dbReference type="Pfam" id="PF04265">
    <property type="entry name" value="TPK_B1_binding"/>
    <property type="match status" value="1"/>
</dbReference>
<dbReference type="InterPro" id="IPR036371">
    <property type="entry name" value="TPK_B1-bd_sf"/>
</dbReference>
<dbReference type="UniPathway" id="UPA00060">
    <property type="reaction ID" value="UER00597"/>
</dbReference>
<keyword evidence="6 7" id="KW-0067">ATP-binding</keyword>
<dbReference type="EMBL" id="BDGI01000088">
    <property type="protein sequence ID" value="GAV28808.1"/>
    <property type="molecule type" value="Genomic_DNA"/>
</dbReference>
<dbReference type="Proteomes" id="UP000186136">
    <property type="component" value="Unassembled WGS sequence"/>
</dbReference>
<dbReference type="GO" id="GO:0004788">
    <property type="term" value="F:thiamine diphosphokinase activity"/>
    <property type="evidence" value="ECO:0007669"/>
    <property type="project" value="UniProtKB-UniRule"/>
</dbReference>
<accession>A0A1Q2YH05</accession>
<dbReference type="InterPro" id="IPR006282">
    <property type="entry name" value="Thi_PPkinase"/>
</dbReference>
<dbReference type="GO" id="GO:0030975">
    <property type="term" value="F:thiamine binding"/>
    <property type="evidence" value="ECO:0007669"/>
    <property type="project" value="UniProtKB-UniRule"/>
</dbReference>
<dbReference type="InterPro" id="IPR016966">
    <property type="entry name" value="Thiamin_pyrophosphokinase_euk"/>
</dbReference>
<sequence>MSAGNQFEVSEKVIENPDSISIKHAIDANVGSDTHIIFPLKYFEAQSGQDDESDGNITVLLILNQQINILPNLFAKLWSNASLKVCADGGLNRLRDYDSTSLTYIPDYVVGDLDSAKEENIKHYQSLGTKKVLQSSQYYTDFIKALSLINAFFNYPDIIRDIDNIDSLDELEKLEDEKSASSNVKVKTLKIIVLGGVGGRFDQTMATINQIWNLSSRRPHLHFAILNPEHTEMIVLLKPGFNFVAYPRFTPHEEIDIFGIVTDKSRPGLRNVGVLPILNDAVITTFGLKWDVENWRTGLTTKMSSSNLQVGNEGFVIRTDKHLFVDFEL</sequence>
<dbReference type="GO" id="GO:0006772">
    <property type="term" value="P:thiamine metabolic process"/>
    <property type="evidence" value="ECO:0007669"/>
    <property type="project" value="InterPro"/>
</dbReference>
<protein>
    <recommendedName>
        <fullName evidence="7">Thiamine pyrophosphokinase</fullName>
        <ecNumber evidence="7">2.7.6.2</ecNumber>
    </recommendedName>
</protein>
<evidence type="ECO:0000256" key="1">
    <source>
        <dbReference type="ARBA" id="ARBA00005078"/>
    </source>
</evidence>
<dbReference type="Gene3D" id="2.60.120.320">
    <property type="entry name" value="Thiamin pyrophosphokinase, thiamin-binding domain"/>
    <property type="match status" value="1"/>
</dbReference>
<dbReference type="SUPFAM" id="SSF63999">
    <property type="entry name" value="Thiamin pyrophosphokinase, catalytic domain"/>
    <property type="match status" value="1"/>
</dbReference>
<dbReference type="PANTHER" id="PTHR13622:SF8">
    <property type="entry name" value="THIAMIN PYROPHOSPHOKINASE 1"/>
    <property type="match status" value="1"/>
</dbReference>
<dbReference type="InterPro" id="IPR036759">
    <property type="entry name" value="TPK_catalytic_sf"/>
</dbReference>
<evidence type="ECO:0000259" key="8">
    <source>
        <dbReference type="SMART" id="SM00983"/>
    </source>
</evidence>
<evidence type="ECO:0000256" key="2">
    <source>
        <dbReference type="ARBA" id="ARBA00006785"/>
    </source>
</evidence>
<keyword evidence="5 7" id="KW-0418">Kinase</keyword>
<dbReference type="EC" id="2.7.6.2" evidence="7"/>
<dbReference type="GO" id="GO:0009229">
    <property type="term" value="P:thiamine diphosphate biosynthetic process"/>
    <property type="evidence" value="ECO:0007669"/>
    <property type="project" value="UniProtKB-UniRule"/>
</dbReference>
<evidence type="ECO:0000313" key="9">
    <source>
        <dbReference type="EMBL" id="GAV28808.1"/>
    </source>
</evidence>
<dbReference type="OrthoDB" id="25149at2759"/>
<gene>
    <name evidence="9" type="ORF">PMKS-002284</name>
</gene>
<evidence type="ECO:0000256" key="7">
    <source>
        <dbReference type="PIRNR" id="PIRNR031057"/>
    </source>
</evidence>
<dbReference type="Gene3D" id="3.40.50.10240">
    <property type="entry name" value="Thiamin pyrophosphokinase, catalytic domain"/>
    <property type="match status" value="1"/>
</dbReference>
<proteinExistence type="inferred from homology"/>
<organism evidence="9 10">
    <name type="scientific">Pichia membranifaciens</name>
    <dbReference type="NCBI Taxonomy" id="4926"/>
    <lineage>
        <taxon>Eukaryota</taxon>
        <taxon>Fungi</taxon>
        <taxon>Dikarya</taxon>
        <taxon>Ascomycota</taxon>
        <taxon>Saccharomycotina</taxon>
        <taxon>Pichiomycetes</taxon>
        <taxon>Pichiales</taxon>
        <taxon>Pichiaceae</taxon>
        <taxon>Pichia</taxon>
    </lineage>
</organism>
<evidence type="ECO:0000256" key="6">
    <source>
        <dbReference type="ARBA" id="ARBA00022840"/>
    </source>
</evidence>
<keyword evidence="3 7" id="KW-0808">Transferase</keyword>
<evidence type="ECO:0000256" key="3">
    <source>
        <dbReference type="ARBA" id="ARBA00022679"/>
    </source>
</evidence>
<keyword evidence="4 7" id="KW-0547">Nucleotide-binding</keyword>
<feature type="domain" description="Thiamin pyrophosphokinase thiamin-binding" evidence="8">
    <location>
        <begin position="259"/>
        <end position="323"/>
    </location>
</feature>
<dbReference type="AlphaFoldDB" id="A0A1Q2YH05"/>
<dbReference type="InterPro" id="IPR007371">
    <property type="entry name" value="TPK_catalytic"/>
</dbReference>
<dbReference type="GO" id="GO:0016301">
    <property type="term" value="F:kinase activity"/>
    <property type="evidence" value="ECO:0007669"/>
    <property type="project" value="UniProtKB-UniRule"/>
</dbReference>
<comment type="catalytic activity">
    <reaction evidence="7">
        <text>thiamine + ATP = thiamine diphosphate + AMP + H(+)</text>
        <dbReference type="Rhea" id="RHEA:11576"/>
        <dbReference type="ChEBI" id="CHEBI:15378"/>
        <dbReference type="ChEBI" id="CHEBI:18385"/>
        <dbReference type="ChEBI" id="CHEBI:30616"/>
        <dbReference type="ChEBI" id="CHEBI:58937"/>
        <dbReference type="ChEBI" id="CHEBI:456215"/>
    </reaction>
</comment>
<keyword evidence="10" id="KW-1185">Reference proteome</keyword>
<dbReference type="SUPFAM" id="SSF63862">
    <property type="entry name" value="Thiamin pyrophosphokinase, substrate-binding domain"/>
    <property type="match status" value="1"/>
</dbReference>
<dbReference type="Pfam" id="PF04263">
    <property type="entry name" value="TPK_catalytic"/>
    <property type="match status" value="1"/>
</dbReference>
<evidence type="ECO:0000313" key="10">
    <source>
        <dbReference type="Proteomes" id="UP000186136"/>
    </source>
</evidence>
<dbReference type="SMART" id="SM00983">
    <property type="entry name" value="TPK_B1_binding"/>
    <property type="match status" value="1"/>
</dbReference>
<dbReference type="NCBIfam" id="TIGR01378">
    <property type="entry name" value="thi_PPkinase"/>
    <property type="match status" value="1"/>
</dbReference>
<dbReference type="PANTHER" id="PTHR13622">
    <property type="entry name" value="THIAMIN PYROPHOSPHOKINASE"/>
    <property type="match status" value="1"/>
</dbReference>
<evidence type="ECO:0000256" key="5">
    <source>
        <dbReference type="ARBA" id="ARBA00022777"/>
    </source>
</evidence>
<dbReference type="CDD" id="cd07995">
    <property type="entry name" value="TPK"/>
    <property type="match status" value="1"/>
</dbReference>
<reference evidence="9 10" key="1">
    <citation type="submission" date="2016-08" db="EMBL/GenBank/DDBJ databases">
        <title>Whole genome shotgun sequence of Pichia membranifaciens KS47-1.</title>
        <authorList>
            <person name="Konishi M."/>
            <person name="Ishida M."/>
            <person name="Arakawa T."/>
            <person name="Kato Y."/>
            <person name="Horiuchi J."/>
        </authorList>
    </citation>
    <scope>NUCLEOTIDE SEQUENCE [LARGE SCALE GENOMIC DNA]</scope>
    <source>
        <strain evidence="9 10">KS47-1</strain>
    </source>
</reference>
<dbReference type="PIRSF" id="PIRSF031057">
    <property type="entry name" value="Thiamin_pyrophosphokinase"/>
    <property type="match status" value="1"/>
</dbReference>
<evidence type="ECO:0000256" key="4">
    <source>
        <dbReference type="ARBA" id="ARBA00022741"/>
    </source>
</evidence>
<dbReference type="GO" id="GO:0005524">
    <property type="term" value="F:ATP binding"/>
    <property type="evidence" value="ECO:0007669"/>
    <property type="project" value="UniProtKB-UniRule"/>
</dbReference>
<comment type="similarity">
    <text evidence="2 7">Belongs to the thiamine pyrophosphokinase family.</text>
</comment>
<comment type="pathway">
    <text evidence="1 7">Cofactor biosynthesis; thiamine diphosphate biosynthesis; thiamine diphosphate from thiamine: step 1/1.</text>
</comment>
<comment type="caution">
    <text evidence="9">The sequence shown here is derived from an EMBL/GenBank/DDBJ whole genome shotgun (WGS) entry which is preliminary data.</text>
</comment>
<dbReference type="InterPro" id="IPR007373">
    <property type="entry name" value="Thiamin_PyroPKinase_B1-bd"/>
</dbReference>
<name>A0A1Q2YH05_9ASCO</name>